<dbReference type="AlphaFoldDB" id="A0A0F8WC05"/>
<dbReference type="Gene3D" id="2.60.120.10">
    <property type="entry name" value="Jelly Rolls"/>
    <property type="match status" value="1"/>
</dbReference>
<evidence type="ECO:0000256" key="1">
    <source>
        <dbReference type="SAM" id="MobiDB-lite"/>
    </source>
</evidence>
<accession>A0A0F8WC05</accession>
<dbReference type="EMBL" id="LAZR01066156">
    <property type="protein sequence ID" value="KKK54133.1"/>
    <property type="molecule type" value="Genomic_DNA"/>
</dbReference>
<evidence type="ECO:0000313" key="2">
    <source>
        <dbReference type="EMBL" id="KKK54133.1"/>
    </source>
</evidence>
<dbReference type="InterPro" id="IPR014710">
    <property type="entry name" value="RmlC-like_jellyroll"/>
</dbReference>
<feature type="region of interest" description="Disordered" evidence="1">
    <location>
        <begin position="59"/>
        <end position="79"/>
    </location>
</feature>
<gene>
    <name evidence="2" type="ORF">LCGC14_3087820</name>
</gene>
<organism evidence="2">
    <name type="scientific">marine sediment metagenome</name>
    <dbReference type="NCBI Taxonomy" id="412755"/>
    <lineage>
        <taxon>unclassified sequences</taxon>
        <taxon>metagenomes</taxon>
        <taxon>ecological metagenomes</taxon>
    </lineage>
</organism>
<proteinExistence type="predicted"/>
<reference evidence="2" key="1">
    <citation type="journal article" date="2015" name="Nature">
        <title>Complex archaea that bridge the gap between prokaryotes and eukaryotes.</title>
        <authorList>
            <person name="Spang A."/>
            <person name="Saw J.H."/>
            <person name="Jorgensen S.L."/>
            <person name="Zaremba-Niedzwiedzka K."/>
            <person name="Martijn J."/>
            <person name="Lind A.E."/>
            <person name="van Eijk R."/>
            <person name="Schleper C."/>
            <person name="Guy L."/>
            <person name="Ettema T.J."/>
        </authorList>
    </citation>
    <scope>NUCLEOTIDE SEQUENCE</scope>
</reference>
<name>A0A0F8WC05_9ZZZZ</name>
<sequence>VVIHDSREDSPSKGQTDEYEIGQDNYALLRIPKGVWSGFVGLGDMPALIANCTDLPHDPEEVIKREPDNPPTPYKWDRS</sequence>
<feature type="non-terminal residue" evidence="2">
    <location>
        <position position="1"/>
    </location>
</feature>
<dbReference type="InterPro" id="IPR011051">
    <property type="entry name" value="RmlC_Cupin_sf"/>
</dbReference>
<evidence type="ECO:0008006" key="3">
    <source>
        <dbReference type="Google" id="ProtNLM"/>
    </source>
</evidence>
<protein>
    <recommendedName>
        <fullName evidence="3">DUF985 domain-containing protein</fullName>
    </recommendedName>
</protein>
<comment type="caution">
    <text evidence="2">The sequence shown here is derived from an EMBL/GenBank/DDBJ whole genome shotgun (WGS) entry which is preliminary data.</text>
</comment>
<dbReference type="SUPFAM" id="SSF51182">
    <property type="entry name" value="RmlC-like cupins"/>
    <property type="match status" value="1"/>
</dbReference>
<feature type="compositionally biased region" description="Basic and acidic residues" evidence="1">
    <location>
        <begin position="59"/>
        <end position="68"/>
    </location>
</feature>